<dbReference type="Gene3D" id="3.30.710.10">
    <property type="entry name" value="Potassium Channel Kv1.1, Chain A"/>
    <property type="match status" value="1"/>
</dbReference>
<protein>
    <recommendedName>
        <fullName evidence="2">BTB domain-containing protein</fullName>
    </recommendedName>
</protein>
<evidence type="ECO:0000313" key="3">
    <source>
        <dbReference type="EMBL" id="KAF2673812.1"/>
    </source>
</evidence>
<dbReference type="PROSITE" id="PS50097">
    <property type="entry name" value="BTB"/>
    <property type="match status" value="1"/>
</dbReference>
<dbReference type="SMART" id="SM00225">
    <property type="entry name" value="BTB"/>
    <property type="match status" value="1"/>
</dbReference>
<reference evidence="3" key="1">
    <citation type="journal article" date="2020" name="Stud. Mycol.">
        <title>101 Dothideomycetes genomes: a test case for predicting lifestyles and emergence of pathogens.</title>
        <authorList>
            <person name="Haridas S."/>
            <person name="Albert R."/>
            <person name="Binder M."/>
            <person name="Bloem J."/>
            <person name="Labutti K."/>
            <person name="Salamov A."/>
            <person name="Andreopoulos B."/>
            <person name="Baker S."/>
            <person name="Barry K."/>
            <person name="Bills G."/>
            <person name="Bluhm B."/>
            <person name="Cannon C."/>
            <person name="Castanera R."/>
            <person name="Culley D."/>
            <person name="Daum C."/>
            <person name="Ezra D."/>
            <person name="Gonzalez J."/>
            <person name="Henrissat B."/>
            <person name="Kuo A."/>
            <person name="Liang C."/>
            <person name="Lipzen A."/>
            <person name="Lutzoni F."/>
            <person name="Magnuson J."/>
            <person name="Mondo S."/>
            <person name="Nolan M."/>
            <person name="Ohm R."/>
            <person name="Pangilinan J."/>
            <person name="Park H.-J."/>
            <person name="Ramirez L."/>
            <person name="Alfaro M."/>
            <person name="Sun H."/>
            <person name="Tritt A."/>
            <person name="Yoshinaga Y."/>
            <person name="Zwiers L.-H."/>
            <person name="Turgeon B."/>
            <person name="Goodwin S."/>
            <person name="Spatafora J."/>
            <person name="Crous P."/>
            <person name="Grigoriev I."/>
        </authorList>
    </citation>
    <scope>NUCLEOTIDE SEQUENCE</scope>
    <source>
        <strain evidence="3">CBS 115976</strain>
    </source>
</reference>
<evidence type="ECO:0000259" key="2">
    <source>
        <dbReference type="PROSITE" id="PS50097"/>
    </source>
</evidence>
<dbReference type="InterPro" id="IPR011333">
    <property type="entry name" value="SKP1/BTB/POZ_sf"/>
</dbReference>
<proteinExistence type="predicted"/>
<dbReference type="SUPFAM" id="SSF54695">
    <property type="entry name" value="POZ domain"/>
    <property type="match status" value="1"/>
</dbReference>
<keyword evidence="4" id="KW-1185">Reference proteome</keyword>
<name>A0A6A6UNK2_9PEZI</name>
<feature type="domain" description="BTB" evidence="2">
    <location>
        <begin position="102"/>
        <end position="168"/>
    </location>
</feature>
<dbReference type="AlphaFoldDB" id="A0A6A6UNK2"/>
<organism evidence="3 4">
    <name type="scientific">Microthyrium microscopicum</name>
    <dbReference type="NCBI Taxonomy" id="703497"/>
    <lineage>
        <taxon>Eukaryota</taxon>
        <taxon>Fungi</taxon>
        <taxon>Dikarya</taxon>
        <taxon>Ascomycota</taxon>
        <taxon>Pezizomycotina</taxon>
        <taxon>Dothideomycetes</taxon>
        <taxon>Dothideomycetes incertae sedis</taxon>
        <taxon>Microthyriales</taxon>
        <taxon>Microthyriaceae</taxon>
        <taxon>Microthyrium</taxon>
    </lineage>
</organism>
<gene>
    <name evidence="3" type="ORF">BT63DRAFT_410769</name>
</gene>
<dbReference type="EMBL" id="MU004231">
    <property type="protein sequence ID" value="KAF2673812.1"/>
    <property type="molecule type" value="Genomic_DNA"/>
</dbReference>
<dbReference type="Proteomes" id="UP000799302">
    <property type="component" value="Unassembled WGS sequence"/>
</dbReference>
<dbReference type="OrthoDB" id="6359816at2759"/>
<dbReference type="InterPro" id="IPR000210">
    <property type="entry name" value="BTB/POZ_dom"/>
</dbReference>
<dbReference type="Pfam" id="PF00651">
    <property type="entry name" value="BTB"/>
    <property type="match status" value="1"/>
</dbReference>
<evidence type="ECO:0000256" key="1">
    <source>
        <dbReference type="SAM" id="MobiDB-lite"/>
    </source>
</evidence>
<dbReference type="CDD" id="cd18186">
    <property type="entry name" value="BTB_POZ_ZBTB_KLHL-like"/>
    <property type="match status" value="1"/>
</dbReference>
<dbReference type="PANTHER" id="PTHR24413">
    <property type="entry name" value="SPECKLE-TYPE POZ PROTEIN"/>
    <property type="match status" value="1"/>
</dbReference>
<evidence type="ECO:0000313" key="4">
    <source>
        <dbReference type="Proteomes" id="UP000799302"/>
    </source>
</evidence>
<accession>A0A6A6UNK2</accession>
<sequence length="320" mass="36009">MSLFEDTAAASGKAKLESTAPTKKRSNSTSLEAESRNTKQPRIGTNKALEKQISSDVDHVGRRESIEEKERRAFFEGTTAMWPPSFKVAGHTFSSAKASESCDFVSRCDKRVFNVHKMILQLRSEFFTEMFRTKWKESITRRVWLQEDPATVARVLGWMYTSRMPIEGRDTTALSCAKIYKLADQWLINDLKELVKKLFLTAKFETIERGLAPCVSLIYNEIIDVEDLKIHLMKAALLYCRGDKEIRTAIRGLMDEVSEFGEDLINFMLDQSAPAIPAARAQLPPLFTALQHAGTMEDNLLNLIRPAAGKGGRGGRGGRR</sequence>
<feature type="region of interest" description="Disordered" evidence="1">
    <location>
        <begin position="1"/>
        <end position="64"/>
    </location>
</feature>